<keyword evidence="2" id="KW-0479">Metal-binding</keyword>
<protein>
    <submittedName>
        <fullName evidence="9">M48 family metallopeptidase</fullName>
    </submittedName>
</protein>
<keyword evidence="10" id="KW-1185">Reference proteome</keyword>
<feature type="transmembrane region" description="Helical" evidence="7">
    <location>
        <begin position="20"/>
        <end position="41"/>
    </location>
</feature>
<gene>
    <name evidence="9" type="ORF">IQ215_10625</name>
</gene>
<evidence type="ECO:0000256" key="7">
    <source>
        <dbReference type="SAM" id="Phobius"/>
    </source>
</evidence>
<keyword evidence="4 6" id="KW-0862">Zinc</keyword>
<keyword evidence="7" id="KW-0472">Membrane</keyword>
<evidence type="ECO:0000256" key="2">
    <source>
        <dbReference type="ARBA" id="ARBA00022723"/>
    </source>
</evidence>
<proteinExistence type="inferred from homology"/>
<evidence type="ECO:0000256" key="4">
    <source>
        <dbReference type="ARBA" id="ARBA00022833"/>
    </source>
</evidence>
<reference evidence="9 10" key="1">
    <citation type="submission" date="2020-10" db="EMBL/GenBank/DDBJ databases">
        <authorList>
            <person name="Castelo-Branco R."/>
            <person name="Eusebio N."/>
            <person name="Adriana R."/>
            <person name="Vieira A."/>
            <person name="Brugerolle De Fraissinette N."/>
            <person name="Rezende De Castro R."/>
            <person name="Schneider M.P."/>
            <person name="Vasconcelos V."/>
            <person name="Leao P.N."/>
        </authorList>
    </citation>
    <scope>NUCLEOTIDE SEQUENCE [LARGE SCALE GENOMIC DNA]</scope>
    <source>
        <strain evidence="9 10">LEGE 03274</strain>
    </source>
</reference>
<dbReference type="PANTHER" id="PTHR22726:SF1">
    <property type="entry name" value="METALLOENDOPEPTIDASE OMA1, MITOCHONDRIAL"/>
    <property type="match status" value="1"/>
</dbReference>
<organism evidence="9 10">
    <name type="scientific">Cyanobacterium stanieri LEGE 03274</name>
    <dbReference type="NCBI Taxonomy" id="1828756"/>
    <lineage>
        <taxon>Bacteria</taxon>
        <taxon>Bacillati</taxon>
        <taxon>Cyanobacteriota</taxon>
        <taxon>Cyanophyceae</taxon>
        <taxon>Oscillatoriophycideae</taxon>
        <taxon>Chroococcales</taxon>
        <taxon>Geminocystaceae</taxon>
        <taxon>Cyanobacterium</taxon>
    </lineage>
</organism>
<dbReference type="CDD" id="cd07332">
    <property type="entry name" value="M48C_Oma1_like"/>
    <property type="match status" value="1"/>
</dbReference>
<dbReference type="Gene3D" id="3.30.2010.10">
    <property type="entry name" value="Metalloproteases ('zincins'), catalytic domain"/>
    <property type="match status" value="1"/>
</dbReference>
<evidence type="ECO:0000259" key="8">
    <source>
        <dbReference type="Pfam" id="PF01435"/>
    </source>
</evidence>
<comment type="caution">
    <text evidence="9">The sequence shown here is derived from an EMBL/GenBank/DDBJ whole genome shotgun (WGS) entry which is preliminary data.</text>
</comment>
<dbReference type="Pfam" id="PF01435">
    <property type="entry name" value="Peptidase_M48"/>
    <property type="match status" value="1"/>
</dbReference>
<keyword evidence="3 6" id="KW-0378">Hydrolase</keyword>
<keyword evidence="7" id="KW-1133">Transmembrane helix</keyword>
<dbReference type="PANTHER" id="PTHR22726">
    <property type="entry name" value="METALLOENDOPEPTIDASE OMA1"/>
    <property type="match status" value="1"/>
</dbReference>
<evidence type="ECO:0000313" key="10">
    <source>
        <dbReference type="Proteomes" id="UP000654604"/>
    </source>
</evidence>
<dbReference type="Proteomes" id="UP000654604">
    <property type="component" value="Unassembled WGS sequence"/>
</dbReference>
<keyword evidence="5 6" id="KW-0482">Metalloprotease</keyword>
<dbReference type="InterPro" id="IPR001915">
    <property type="entry name" value="Peptidase_M48"/>
</dbReference>
<evidence type="ECO:0000256" key="5">
    <source>
        <dbReference type="ARBA" id="ARBA00023049"/>
    </source>
</evidence>
<name>A0ABR9V6J1_9CHRO</name>
<dbReference type="RefSeq" id="WP_193801292.1">
    <property type="nucleotide sequence ID" value="NZ_JADEWC010000024.1"/>
</dbReference>
<feature type="domain" description="Peptidase M48" evidence="8">
    <location>
        <begin position="89"/>
        <end position="251"/>
    </location>
</feature>
<accession>A0ABR9V6J1</accession>
<evidence type="ECO:0000313" key="9">
    <source>
        <dbReference type="EMBL" id="MBE9223149.1"/>
    </source>
</evidence>
<comment type="cofactor">
    <cofactor evidence="6">
        <name>Zn(2+)</name>
        <dbReference type="ChEBI" id="CHEBI:29105"/>
    </cofactor>
    <text evidence="6">Binds 1 zinc ion per subunit.</text>
</comment>
<evidence type="ECO:0000256" key="3">
    <source>
        <dbReference type="ARBA" id="ARBA00022801"/>
    </source>
</evidence>
<keyword evidence="1 6" id="KW-0645">Protease</keyword>
<keyword evidence="7" id="KW-0812">Transmembrane</keyword>
<dbReference type="EMBL" id="JADEWC010000024">
    <property type="protein sequence ID" value="MBE9223149.1"/>
    <property type="molecule type" value="Genomic_DNA"/>
</dbReference>
<dbReference type="InterPro" id="IPR051156">
    <property type="entry name" value="Mito/Outer_Membr_Metalloprot"/>
</dbReference>
<comment type="similarity">
    <text evidence="6">Belongs to the peptidase M48 family.</text>
</comment>
<sequence length="271" mass="30977">MPYSSPIRDRNSDTNNRQVIIVLIIFLTVISLIIYGLFAVINNVVNFIPISVEQRIGSLVVPSFERKNLANITNQQLNQLLDNLENKLPENSLVKRDYEIIYVPENVVNAIALPGNKIVIYEGLLKEVESENELMMILGHEIGHFANRDHLRSIGHLILIRIVINYFLGGSEILQSGADLSNLIVNARYSQNQEQKADLFGINLLNKYYDHVNGATDFFQRLNEEAKNNLNIAFLSSHPLPEKRVRRLEKLIKENNYSIKDKTALNITIER</sequence>
<evidence type="ECO:0000256" key="1">
    <source>
        <dbReference type="ARBA" id="ARBA00022670"/>
    </source>
</evidence>
<evidence type="ECO:0000256" key="6">
    <source>
        <dbReference type="RuleBase" id="RU003983"/>
    </source>
</evidence>